<feature type="transmembrane region" description="Helical" evidence="1">
    <location>
        <begin position="150"/>
        <end position="177"/>
    </location>
</feature>
<gene>
    <name evidence="3" type="ORF">BD310DRAFT_832883</name>
</gene>
<dbReference type="Pfam" id="PF20151">
    <property type="entry name" value="DUF6533"/>
    <property type="match status" value="1"/>
</dbReference>
<feature type="transmembrane region" description="Helical" evidence="1">
    <location>
        <begin position="29"/>
        <end position="52"/>
    </location>
</feature>
<keyword evidence="1" id="KW-0472">Membrane</keyword>
<evidence type="ECO:0000313" key="3">
    <source>
        <dbReference type="EMBL" id="TBU52129.1"/>
    </source>
</evidence>
<sequence>TVLFIYDAVITTGDEVRCFWGRRATGAALLFWLNKYMTMLYLVWDLGTYLHISDQSLRTGNVYSCDRSVKGAFAVGVLLSLILAGKLFTAVRVYALRRSLLLCSITFLLAMVPAGVNFVHFRFGMTGQNVAPYGCLSIEPTPVDLGKKSAIVLVTIASRTCLIAADCLAIWATWFTLYQAGRVARHAGVLKGSISSVFLVYGTAYFLALAILNSLHLTFTLLSLAIFALRFASGITAFSIPLSAILVSRFLLHLQAASLRSVGSIPSSQALSLSLNSSLVFERVVGSLASGTSLASEDYFARSSNDDDMFQDGAETELAELQRV</sequence>
<protein>
    <recommendedName>
        <fullName evidence="2">DUF6533 domain-containing protein</fullName>
    </recommendedName>
</protein>
<keyword evidence="1" id="KW-1133">Transmembrane helix</keyword>
<dbReference type="EMBL" id="ML145265">
    <property type="protein sequence ID" value="TBU52129.1"/>
    <property type="molecule type" value="Genomic_DNA"/>
</dbReference>
<feature type="transmembrane region" description="Helical" evidence="1">
    <location>
        <begin position="224"/>
        <end position="252"/>
    </location>
</feature>
<proteinExistence type="predicted"/>
<feature type="transmembrane region" description="Helical" evidence="1">
    <location>
        <begin position="100"/>
        <end position="119"/>
    </location>
</feature>
<feature type="transmembrane region" description="Helical" evidence="1">
    <location>
        <begin position="189"/>
        <end position="212"/>
    </location>
</feature>
<feature type="non-terminal residue" evidence="3">
    <location>
        <position position="1"/>
    </location>
</feature>
<accession>A0A4Q9PBN8</accession>
<dbReference type="AlphaFoldDB" id="A0A4Q9PBN8"/>
<evidence type="ECO:0000259" key="2">
    <source>
        <dbReference type="Pfam" id="PF20151"/>
    </source>
</evidence>
<keyword evidence="1" id="KW-0812">Transmembrane</keyword>
<reference evidence="3 4" key="1">
    <citation type="submission" date="2019-01" db="EMBL/GenBank/DDBJ databases">
        <title>Draft genome sequences of three monokaryotic isolates of the white-rot basidiomycete fungus Dichomitus squalens.</title>
        <authorList>
            <consortium name="DOE Joint Genome Institute"/>
            <person name="Lopez S.C."/>
            <person name="Andreopoulos B."/>
            <person name="Pangilinan J."/>
            <person name="Lipzen A."/>
            <person name="Riley R."/>
            <person name="Ahrendt S."/>
            <person name="Ng V."/>
            <person name="Barry K."/>
            <person name="Daum C."/>
            <person name="Grigoriev I.V."/>
            <person name="Hilden K.S."/>
            <person name="Makela M.R."/>
            <person name="de Vries R.P."/>
        </authorList>
    </citation>
    <scope>NUCLEOTIDE SEQUENCE [LARGE SCALE GENOMIC DNA]</scope>
    <source>
        <strain evidence="3 4">CBS 464.89</strain>
    </source>
</reference>
<evidence type="ECO:0000256" key="1">
    <source>
        <dbReference type="SAM" id="Phobius"/>
    </source>
</evidence>
<evidence type="ECO:0000313" key="4">
    <source>
        <dbReference type="Proteomes" id="UP000292082"/>
    </source>
</evidence>
<dbReference type="InterPro" id="IPR045340">
    <property type="entry name" value="DUF6533"/>
</dbReference>
<name>A0A4Q9PBN8_9APHY</name>
<organism evidence="3 4">
    <name type="scientific">Dichomitus squalens</name>
    <dbReference type="NCBI Taxonomy" id="114155"/>
    <lineage>
        <taxon>Eukaryota</taxon>
        <taxon>Fungi</taxon>
        <taxon>Dikarya</taxon>
        <taxon>Basidiomycota</taxon>
        <taxon>Agaricomycotina</taxon>
        <taxon>Agaricomycetes</taxon>
        <taxon>Polyporales</taxon>
        <taxon>Polyporaceae</taxon>
        <taxon>Dichomitus</taxon>
    </lineage>
</organism>
<feature type="domain" description="DUF6533" evidence="2">
    <location>
        <begin position="1"/>
        <end position="40"/>
    </location>
</feature>
<keyword evidence="4" id="KW-1185">Reference proteome</keyword>
<feature type="transmembrane region" description="Helical" evidence="1">
    <location>
        <begin position="72"/>
        <end position="88"/>
    </location>
</feature>
<dbReference type="Proteomes" id="UP000292082">
    <property type="component" value="Unassembled WGS sequence"/>
</dbReference>